<keyword evidence="1" id="KW-0732">Signal</keyword>
<feature type="chain" id="PRO_5045954578" evidence="1">
    <location>
        <begin position="26"/>
        <end position="531"/>
    </location>
</feature>
<dbReference type="EMBL" id="JAGGLB010000042">
    <property type="protein sequence ID" value="MBP1996016.1"/>
    <property type="molecule type" value="Genomic_DNA"/>
</dbReference>
<gene>
    <name evidence="3" type="ORF">J2Z66_007660</name>
</gene>
<dbReference type="InterPro" id="IPR012854">
    <property type="entry name" value="Cu_amine_oxidase-like_N"/>
</dbReference>
<accession>A0ABS4J9U3</accession>
<feature type="signal peptide" evidence="1">
    <location>
        <begin position="1"/>
        <end position="25"/>
    </location>
</feature>
<protein>
    <submittedName>
        <fullName evidence="3">Cytochrome c556</fullName>
    </submittedName>
</protein>
<feature type="domain" description="Copper amine oxidase-like N-terminal" evidence="2">
    <location>
        <begin position="422"/>
        <end position="527"/>
    </location>
</feature>
<sequence length="531" mass="57469">MKKVVTKIVLFALCLTLLIPALASAAVPSTEGSKANLRSKLGNILGEHALLAVIAMQKGYDKAGDFDQAAAALLENSDSLTAAIASVYGEEAGEAFKPIWNSHIGYLVDYVKATVAGDEPGRTKAFGALDSYSVEQARFFAKANPNLVEADVTNDLRMHIRHLLAAFSAYVNKDYTEVYNAARTAYAHMYMTADGLTAAIVKQNPDKYPQGDATETASTLRSVLERTLGEHGILAALAMQKGFSGAADFDQAAAALLKNSDELTAGISTIYGEAAGDAFKPIWNSHIGYLVDYVKATAAKDETKRQKAVSDLEEYRTKQAKFFADANPNFKENQIAEGLKMHIGHLLESFNAYASNNTYSTAYAKLRTTYAHMAMTGNELAGGVVAQFPELFSSNEQPSTEPPTSQKDVIVFTEGSRYFTNDGESVAMDITPEVVNGKVFLPLRYLAEALGATVSWDPTDRSATTITIDDTTAVFWIDNNIMQLNGTSKDVGSIVHLYGERTVVPAQFLADLFGWDLTWNSAKGTITLTEK</sequence>
<dbReference type="RefSeq" id="WP_209978053.1">
    <property type="nucleotide sequence ID" value="NZ_JAGGLB010000042.1"/>
</dbReference>
<evidence type="ECO:0000313" key="4">
    <source>
        <dbReference type="Proteomes" id="UP001519287"/>
    </source>
</evidence>
<dbReference type="InterPro" id="IPR036582">
    <property type="entry name" value="Mao_N_sf"/>
</dbReference>
<evidence type="ECO:0000259" key="2">
    <source>
        <dbReference type="Pfam" id="PF07833"/>
    </source>
</evidence>
<evidence type="ECO:0000313" key="3">
    <source>
        <dbReference type="EMBL" id="MBP1996016.1"/>
    </source>
</evidence>
<name>A0ABS4J9U3_9BACL</name>
<reference evidence="3 4" key="1">
    <citation type="submission" date="2021-03" db="EMBL/GenBank/DDBJ databases">
        <title>Genomic Encyclopedia of Type Strains, Phase IV (KMG-IV): sequencing the most valuable type-strain genomes for metagenomic binning, comparative biology and taxonomic classification.</title>
        <authorList>
            <person name="Goeker M."/>
        </authorList>
    </citation>
    <scope>NUCLEOTIDE SEQUENCE [LARGE SCALE GENOMIC DNA]</scope>
    <source>
        <strain evidence="3 4">DSM 26048</strain>
    </source>
</reference>
<evidence type="ECO:0000256" key="1">
    <source>
        <dbReference type="SAM" id="SignalP"/>
    </source>
</evidence>
<dbReference type="Gene3D" id="3.30.457.10">
    <property type="entry name" value="Copper amine oxidase-like, N-terminal domain"/>
    <property type="match status" value="1"/>
</dbReference>
<comment type="caution">
    <text evidence="3">The sequence shown here is derived from an EMBL/GenBank/DDBJ whole genome shotgun (WGS) entry which is preliminary data.</text>
</comment>
<dbReference type="SUPFAM" id="SSF55383">
    <property type="entry name" value="Copper amine oxidase, domain N"/>
    <property type="match status" value="2"/>
</dbReference>
<dbReference type="Pfam" id="PF07833">
    <property type="entry name" value="Cu_amine_oxidN1"/>
    <property type="match status" value="1"/>
</dbReference>
<organism evidence="3 4">
    <name type="scientific">Paenibacillus eucommiae</name>
    <dbReference type="NCBI Taxonomy" id="1355755"/>
    <lineage>
        <taxon>Bacteria</taxon>
        <taxon>Bacillati</taxon>
        <taxon>Bacillota</taxon>
        <taxon>Bacilli</taxon>
        <taxon>Bacillales</taxon>
        <taxon>Paenibacillaceae</taxon>
        <taxon>Paenibacillus</taxon>
    </lineage>
</organism>
<proteinExistence type="predicted"/>
<keyword evidence="4" id="KW-1185">Reference proteome</keyword>
<dbReference type="Proteomes" id="UP001519287">
    <property type="component" value="Unassembled WGS sequence"/>
</dbReference>